<dbReference type="WBParaSite" id="ACRNAN_scaffold6023.g9650.t1">
    <property type="protein sequence ID" value="ACRNAN_scaffold6023.g9650.t1"/>
    <property type="gene ID" value="ACRNAN_scaffold6023.g9650"/>
</dbReference>
<protein>
    <submittedName>
        <fullName evidence="2">Spaetzle domain-containing protein</fullName>
    </submittedName>
</protein>
<evidence type="ECO:0000313" key="2">
    <source>
        <dbReference type="WBParaSite" id="ACRNAN_scaffold6023.g9650.t1"/>
    </source>
</evidence>
<dbReference type="Proteomes" id="UP000887540">
    <property type="component" value="Unplaced"/>
</dbReference>
<dbReference type="AlphaFoldDB" id="A0A914E662"/>
<name>A0A914E662_9BILA</name>
<reference evidence="2" key="1">
    <citation type="submission" date="2022-11" db="UniProtKB">
        <authorList>
            <consortium name="WormBaseParasite"/>
        </authorList>
    </citation>
    <scope>IDENTIFICATION</scope>
</reference>
<accession>A0A914E662</accession>
<evidence type="ECO:0000313" key="1">
    <source>
        <dbReference type="Proteomes" id="UP000887540"/>
    </source>
</evidence>
<sequence>MLFHLLMTSNGQQDEDALSNHLALSLALKQQELKHTHRKFTSRWRPCKEISDRNVSFVKAVGRFSNKVVEVDPFFTYDVSFCNTERSQECAKDSLCSTVYRWQPARTRSILLFDDASEENEFVSDEILVPSGCMCVIGAKKKNTVPHPIILE</sequence>
<organism evidence="1 2">
    <name type="scientific">Acrobeloides nanus</name>
    <dbReference type="NCBI Taxonomy" id="290746"/>
    <lineage>
        <taxon>Eukaryota</taxon>
        <taxon>Metazoa</taxon>
        <taxon>Ecdysozoa</taxon>
        <taxon>Nematoda</taxon>
        <taxon>Chromadorea</taxon>
        <taxon>Rhabditida</taxon>
        <taxon>Tylenchina</taxon>
        <taxon>Cephalobomorpha</taxon>
        <taxon>Cephaloboidea</taxon>
        <taxon>Cephalobidae</taxon>
        <taxon>Acrobeloides</taxon>
    </lineage>
</organism>
<proteinExistence type="predicted"/>
<keyword evidence="1" id="KW-1185">Reference proteome</keyword>